<name>A0AAD5KZ29_9CRUS</name>
<feature type="compositionally biased region" description="Basic and acidic residues" evidence="1">
    <location>
        <begin position="625"/>
        <end position="638"/>
    </location>
</feature>
<accession>A0AAD5KZ29</accession>
<dbReference type="Gene3D" id="1.20.5.340">
    <property type="match status" value="1"/>
</dbReference>
<feature type="compositionally biased region" description="Low complexity" evidence="1">
    <location>
        <begin position="690"/>
        <end position="702"/>
    </location>
</feature>
<feature type="compositionally biased region" description="Low complexity" evidence="1">
    <location>
        <begin position="727"/>
        <end position="737"/>
    </location>
</feature>
<evidence type="ECO:0008006" key="4">
    <source>
        <dbReference type="Google" id="ProtNLM"/>
    </source>
</evidence>
<feature type="region of interest" description="Disordered" evidence="1">
    <location>
        <begin position="1160"/>
        <end position="1180"/>
    </location>
</feature>
<dbReference type="Proteomes" id="UP000820818">
    <property type="component" value="Linkage Group LG2"/>
</dbReference>
<feature type="compositionally biased region" description="Basic and acidic residues" evidence="1">
    <location>
        <begin position="245"/>
        <end position="256"/>
    </location>
</feature>
<proteinExistence type="predicted"/>
<evidence type="ECO:0000313" key="3">
    <source>
        <dbReference type="Proteomes" id="UP000820818"/>
    </source>
</evidence>
<keyword evidence="3" id="KW-1185">Reference proteome</keyword>
<feature type="region of interest" description="Disordered" evidence="1">
    <location>
        <begin position="1096"/>
        <end position="1137"/>
    </location>
</feature>
<feature type="region of interest" description="Disordered" evidence="1">
    <location>
        <begin position="391"/>
        <end position="431"/>
    </location>
</feature>
<feature type="compositionally biased region" description="Low complexity" evidence="1">
    <location>
        <begin position="1065"/>
        <end position="1077"/>
    </location>
</feature>
<feature type="compositionally biased region" description="Low complexity" evidence="1">
    <location>
        <begin position="947"/>
        <end position="958"/>
    </location>
</feature>
<feature type="region of interest" description="Disordered" evidence="1">
    <location>
        <begin position="535"/>
        <end position="638"/>
    </location>
</feature>
<reference evidence="2 3" key="1">
    <citation type="submission" date="2022-05" db="EMBL/GenBank/DDBJ databases">
        <title>A multi-omics perspective on studying reproductive biology in Daphnia sinensis.</title>
        <authorList>
            <person name="Jia J."/>
        </authorList>
    </citation>
    <scope>NUCLEOTIDE SEQUENCE [LARGE SCALE GENOMIC DNA]</scope>
    <source>
        <strain evidence="2 3">WSL</strain>
    </source>
</reference>
<feature type="compositionally biased region" description="Basic and acidic residues" evidence="1">
    <location>
        <begin position="538"/>
        <end position="547"/>
    </location>
</feature>
<feature type="region of interest" description="Disordered" evidence="1">
    <location>
        <begin position="1417"/>
        <end position="1513"/>
    </location>
</feature>
<sequence length="1554" mass="166295">MPFVLRQVTPVRLSRLADQQGRTNVANVAADDDDVRQCISNHTLSACLRQLASLVSLASDIFTQCHDEANDLHRRTVQLRQRLDRLQTNVDQRLDSRAVPIPEGDLAAFSHDHKTNHFTSGSPAAATGTSTQVPELNLLTPSNRPKALAVLYDKAAELDVSPAVNRPESLVLLMASGGNGMSYLDAADYGRLMELGATLRRSRRKHRTNVLEIETRRPASLAHMREWLTDDEGVLDDLSAPVGPDNRRHIDNDHPDSALPHRLPSPEEKAKAAASQVFPAEVVRLDVTGSGFERMTQFRRSLQHFEYVDASAGAGHANEAERATKSRKRSKKKSTKKRRNTIACDGDRSDIQDALRVNTSTLTRNDGEKSGSRSSLRQRLNLVHLLRTSLMTTPSTGSKGASAGSALTSSDMSYDESDTNTQSINNTTTDATSHASSELVVQVTAGNLVTATRTRSGAMMNTISRLRRLGTDHTFVSGPTAAIQVDIHAPPANGAGGDQNRTESNGRDCDLYELIPSEKEFGTLGTARPVLRGVKLRGNKENKEDGRSSSGNWSASGSSCSTRASLDSDHPRHHHHHHKAAVSPLAQRHPRVIQPQTARSFSPEMDVDSALSGDDCSATTTSSIHRADENGHQNHNELDLETSSVYSCDAEGYYTSFHIDSGLKTLKEGQSDGSLHKNRASVTAKETNGSDRSSGMSSASGSSSGGGQAIVATPENEYELFGKGSTLSSATTSSAGTVIFRPDGNNSNTAGSRKKRNSQPPEPPPRNGSSSNRNSVDSGKIRKLPEENLRQLVTETESKEIADALKQLRNNEVDTLNSPEAEPMRANLTQIERIPAMCVITPSITPLPSDEDFHDFAGTARNGGTSLESHIQSAFLQQVAANDVRPSAVSRTRVNVADLPAAIPASAESTPIVIKASVVKCPTDQELVALSQLPAADSETLSLQPFSSAGSSESSRSSSLERKKRGARVTLDSDGKVVYSSDSLKRRKAQAGHSTFVEPGNGSQNQERKLDPGTSAFRPNPIGSTGAAVSNQSKPLSPPPYRPAPTFNGVRSSSTIPAVRTQPDGQSSSTGNGSSSGIPTIMVSRSDSYRLANVDDQVDNGSDAAGAFQRNRSDSYRRANQTLSIAPTTPVSSSGRLAPLSHNLSGFAVNGETRHRQMTGSAAGTGQFISGHLTDRPNGWANNRTSTTAQPMNYAIKSPMLVKQISNPGFTAVQANSNTRPSRQFYNRQVSSPAMMTSSPLLVKPTNGVNNPNVAGRRIYGGPRLLVNPKIFSSPTNPNNNNNKSGSVSSLNSSGGSGLDISMTNQHHKKSGGFNGVPPPSPVVRPPTNAQDRPSFFNITPDGDGAGNISKLNGASSSNSSPLPGYQSLSPPPRMSALPLAQLSTSASAEFQRKDFRYNSLPARFKTVADYYASLTGRSSSVEPENSQYLPSPNSGNNERRTSTLPSPSKTAAVAARNGGRESPEEGGFLEFSAKRSNSFSSSTGSGSPNIFQHQQHQQQQQGGSSPTPSFSSCSLDGSFSTGGYCTGFFITTTENGCPFYWIGQTNHHFRFQT</sequence>
<feature type="compositionally biased region" description="Low complexity" evidence="1">
    <location>
        <begin position="392"/>
        <end position="410"/>
    </location>
</feature>
<feature type="compositionally biased region" description="Low complexity" evidence="1">
    <location>
        <begin position="1350"/>
        <end position="1365"/>
    </location>
</feature>
<feature type="region of interest" description="Disordered" evidence="1">
    <location>
        <begin position="1270"/>
        <end position="1377"/>
    </location>
</feature>
<feature type="compositionally biased region" description="Low complexity" evidence="1">
    <location>
        <begin position="1273"/>
        <end position="1294"/>
    </location>
</feature>
<gene>
    <name evidence="2" type="ORF">GHT06_010912</name>
</gene>
<feature type="compositionally biased region" description="Polar residues" evidence="1">
    <location>
        <begin position="419"/>
        <end position="431"/>
    </location>
</feature>
<feature type="compositionally biased region" description="Polar residues" evidence="1">
    <location>
        <begin position="1417"/>
        <end position="1450"/>
    </location>
</feature>
<feature type="region of interest" description="Disordered" evidence="1">
    <location>
        <begin position="727"/>
        <end position="789"/>
    </location>
</feature>
<feature type="region of interest" description="Disordered" evidence="1">
    <location>
        <begin position="942"/>
        <end position="1081"/>
    </location>
</feature>
<feature type="compositionally biased region" description="Basic residues" evidence="1">
    <location>
        <begin position="571"/>
        <end position="580"/>
    </location>
</feature>
<feature type="compositionally biased region" description="Basic and acidic residues" evidence="1">
    <location>
        <begin position="779"/>
        <end position="789"/>
    </location>
</feature>
<dbReference type="EMBL" id="WJBH02000002">
    <property type="protein sequence ID" value="KAI9563449.1"/>
    <property type="molecule type" value="Genomic_DNA"/>
</dbReference>
<feature type="compositionally biased region" description="Low complexity" evidence="1">
    <location>
        <begin position="1475"/>
        <end position="1513"/>
    </location>
</feature>
<protein>
    <recommendedName>
        <fullName evidence="4">WASP family protein member</fullName>
    </recommendedName>
</protein>
<evidence type="ECO:0000256" key="1">
    <source>
        <dbReference type="SAM" id="MobiDB-lite"/>
    </source>
</evidence>
<feature type="region of interest" description="Disordered" evidence="1">
    <location>
        <begin position="313"/>
        <end position="378"/>
    </location>
</feature>
<feature type="compositionally biased region" description="Basic residues" evidence="1">
    <location>
        <begin position="325"/>
        <end position="340"/>
    </location>
</feature>
<feature type="compositionally biased region" description="Low complexity" evidence="1">
    <location>
        <begin position="548"/>
        <end position="565"/>
    </location>
</feature>
<feature type="compositionally biased region" description="Polar residues" evidence="1">
    <location>
        <begin position="1118"/>
        <end position="1135"/>
    </location>
</feature>
<feature type="region of interest" description="Disordered" evidence="1">
    <location>
        <begin position="670"/>
        <end position="709"/>
    </location>
</feature>
<evidence type="ECO:0000313" key="2">
    <source>
        <dbReference type="EMBL" id="KAI9563449.1"/>
    </source>
</evidence>
<comment type="caution">
    <text evidence="2">The sequence shown here is derived from an EMBL/GenBank/DDBJ whole genome shotgun (WGS) entry which is preliminary data.</text>
</comment>
<feature type="region of interest" description="Disordered" evidence="1">
    <location>
        <begin position="242"/>
        <end position="274"/>
    </location>
</feature>
<organism evidence="2 3">
    <name type="scientific">Daphnia sinensis</name>
    <dbReference type="NCBI Taxonomy" id="1820382"/>
    <lineage>
        <taxon>Eukaryota</taxon>
        <taxon>Metazoa</taxon>
        <taxon>Ecdysozoa</taxon>
        <taxon>Arthropoda</taxon>
        <taxon>Crustacea</taxon>
        <taxon>Branchiopoda</taxon>
        <taxon>Diplostraca</taxon>
        <taxon>Cladocera</taxon>
        <taxon>Anomopoda</taxon>
        <taxon>Daphniidae</taxon>
        <taxon>Daphnia</taxon>
        <taxon>Daphnia similis group</taxon>
    </lineage>
</organism>